<evidence type="ECO:0008006" key="4">
    <source>
        <dbReference type="Google" id="ProtNLM"/>
    </source>
</evidence>
<feature type="region of interest" description="Disordered" evidence="1">
    <location>
        <begin position="2545"/>
        <end position="2568"/>
    </location>
</feature>
<name>A0A6A1ULL9_9ROSI</name>
<feature type="compositionally biased region" description="Low complexity" evidence="1">
    <location>
        <begin position="2372"/>
        <end position="2381"/>
    </location>
</feature>
<dbReference type="EMBL" id="RXIC02000092">
    <property type="protein sequence ID" value="KAB1201161.1"/>
    <property type="molecule type" value="Genomic_DNA"/>
</dbReference>
<feature type="compositionally biased region" description="Polar residues" evidence="1">
    <location>
        <begin position="1923"/>
        <end position="1956"/>
    </location>
</feature>
<keyword evidence="3" id="KW-1185">Reference proteome</keyword>
<evidence type="ECO:0000256" key="1">
    <source>
        <dbReference type="SAM" id="MobiDB-lite"/>
    </source>
</evidence>
<feature type="compositionally biased region" description="Polar residues" evidence="1">
    <location>
        <begin position="1651"/>
        <end position="1663"/>
    </location>
</feature>
<feature type="region of interest" description="Disordered" evidence="1">
    <location>
        <begin position="2165"/>
        <end position="2187"/>
    </location>
</feature>
<feature type="region of interest" description="Disordered" evidence="1">
    <location>
        <begin position="1440"/>
        <end position="1512"/>
    </location>
</feature>
<feature type="compositionally biased region" description="Polar residues" evidence="1">
    <location>
        <begin position="2175"/>
        <end position="2187"/>
    </location>
</feature>
<dbReference type="GO" id="GO:0036396">
    <property type="term" value="C:RNA N6-methyladenosine methyltransferase complex"/>
    <property type="evidence" value="ECO:0007669"/>
    <property type="project" value="TreeGrafter"/>
</dbReference>
<dbReference type="Proteomes" id="UP000516437">
    <property type="component" value="Unassembled WGS sequence"/>
</dbReference>
<evidence type="ECO:0000313" key="2">
    <source>
        <dbReference type="EMBL" id="KAB1201161.1"/>
    </source>
</evidence>
<feature type="compositionally biased region" description="Pro residues" evidence="1">
    <location>
        <begin position="2485"/>
        <end position="2503"/>
    </location>
</feature>
<feature type="region of interest" description="Disordered" evidence="1">
    <location>
        <begin position="1748"/>
        <end position="1783"/>
    </location>
</feature>
<feature type="region of interest" description="Disordered" evidence="1">
    <location>
        <begin position="2021"/>
        <end position="2044"/>
    </location>
</feature>
<feature type="compositionally biased region" description="Polar residues" evidence="1">
    <location>
        <begin position="2447"/>
        <end position="2480"/>
    </location>
</feature>
<feature type="compositionally biased region" description="Pro residues" evidence="1">
    <location>
        <begin position="1772"/>
        <end position="1783"/>
    </location>
</feature>
<feature type="compositionally biased region" description="Pro residues" evidence="1">
    <location>
        <begin position="1961"/>
        <end position="1979"/>
    </location>
</feature>
<comment type="caution">
    <text evidence="2">The sequence shown here is derived from an EMBL/GenBank/DDBJ whole genome shotgun (WGS) entry which is preliminary data.</text>
</comment>
<feature type="compositionally biased region" description="Low complexity" evidence="1">
    <location>
        <begin position="2545"/>
        <end position="2564"/>
    </location>
</feature>
<dbReference type="PANTHER" id="PTHR23185:SF0">
    <property type="entry name" value="PROTEIN VIRILIZER HOMOLOG"/>
    <property type="match status" value="1"/>
</dbReference>
<accession>A0A6A1ULL9</accession>
<feature type="compositionally biased region" description="Polar residues" evidence="1">
    <location>
        <begin position="2400"/>
        <end position="2424"/>
    </location>
</feature>
<proteinExistence type="predicted"/>
<feature type="region of interest" description="Disordered" evidence="1">
    <location>
        <begin position="1836"/>
        <end position="1988"/>
    </location>
</feature>
<feature type="region of interest" description="Disordered" evidence="1">
    <location>
        <begin position="2360"/>
        <end position="2512"/>
    </location>
</feature>
<feature type="region of interest" description="Disordered" evidence="1">
    <location>
        <begin position="1641"/>
        <end position="1663"/>
    </location>
</feature>
<gene>
    <name evidence="2" type="ORF">CJ030_MR0G004697</name>
</gene>
<feature type="region of interest" description="Disordered" evidence="1">
    <location>
        <begin position="2199"/>
        <end position="2232"/>
    </location>
</feature>
<dbReference type="PANTHER" id="PTHR23185">
    <property type="entry name" value="PROTEIN VIRILIZER HOMOLOG"/>
    <property type="match status" value="1"/>
</dbReference>
<feature type="compositionally biased region" description="Pro residues" evidence="1">
    <location>
        <begin position="2382"/>
        <end position="2396"/>
    </location>
</feature>
<feature type="compositionally biased region" description="Basic and acidic residues" evidence="1">
    <location>
        <begin position="1684"/>
        <end position="1708"/>
    </location>
</feature>
<feature type="compositionally biased region" description="Low complexity" evidence="1">
    <location>
        <begin position="2021"/>
        <end position="2040"/>
    </location>
</feature>
<sequence length="2625" mass="288419">MGRPDPYVLFAQTFNHPHLDEYVDEVLFSEPIVITACEFLEQNASSAAQAVTLLGATSPPSFALEVFVKCEGDTRFRRLCQPFLYSHSSSNVLEVEYWLVSVLGPALLASQADEKPHVVQPLGLLGDHGYLKAVVTNHLIVRGSYRSLSLVIYGNTAEDLGQFNIEFDDNSLRNLVSSAEGKLEDLPLALHSTNLTIEGPISSLNTLSIPVAALDISIEVKQFLQLLFKIVELSTLGDAVHKAVSTVLSAASMYLVRDLPYAANGDENLALGKSRSCEELHGVIAEAREDLLELYKVFQQESGNGSVGSLAGCTFLDFEADLLNSKELVDLCRNYFDLNKNFSNDGHNLLSQKENVVLGLSVALFLCSGRESCFHFVNGGGLEQVTHIFLHEKLNSTAITLLLLGVVEQATRFSIGCEGFFGWWPREDENVPSGVSEGYSQLLKLLLQKPRHDVASLASYVLHRLRFYEVASRYECAMLSVLGGLAAGGRVTNATLNMLINARSQLKRLLKLINSYGPVEDPSPVACASRALILGETEGLLSYKATSILIASSNCHFSKWDIDSLLLELLKERGFLPLSAALLSSPVLRSEAGHAMDVFVDIASSIEAIIFSLLFCRSGLIFLLNHPELSATIIHALRGGDEVNKEEFLPLRSDCGRQALLALGYFPEAVSVLIEALHSVKEVEPDSKISGSPLTLFSLEKSTNKAMRSSLERTSVLPLNLAISHSAAEILEVLVTDSTAFSLASWIEHALEIHRALLSSSPGSNTKDAPTRLLEWIDAGVVYHKNGATGLLRYAAVLASGADAHLTSTNILVSDLADGENTVGDSSGGSDINVMESLGKFISEKSFDGVTLRDSSVAQLTTAFRILAFISENSTVAAALYDEGAVAVIYAVLVSCRFMLERSSNSYDYLVDEGTECNSTSDLLLERNREQSLVDLLIPSLVLLINLLQKLQEAKEQHRNSKLMNALLRLHREVSFFFLKSLSYCKNDLFPEEGIWLWKNGMPLLSAFRTLAIGTLLGPRKERQVNWYLEPAHLEKLLSQLTPQLDKLAQIIQHYAISALVVIQDMLRVLIIRIACQNAENASVLVRPILSWTHYCVSDSSSPSEIDAYKVYRFLDFLAGLMEHPCGKALLVKQGAVQMLTQVLERVLDSIDLDVKQFPDTKYPANCGFTLVSWCIPVFKSISLLCNAQKPRQYPGRPDLCNFENLSTEDFLQILRYLLKLCLVLPVGKELLACLTAFSEFSSCSEGRNALATISSHIQSASQDLDLGRGHDWDSKDNLCSEFELGRSPPLLCCWKKLLRSIDTEDGLSMYTIEAVDALTLGALRFCIDGKSLLVGQFELGQCRCIEIPFCFLMIRLGLVAFLKKTVTESAKSLLLLLQKPSGSIKAEDIFSSKGVVLSPNDVPGSLKIQRMVDGVAEKDDDFLYLGGLGEKFLWECPDDRSSQTLSGKRKVSSVDSLSKRARGENLPAEIVAQGAFPRGMGTSNGPSGSSRRDNFRGRKPNTSRPPSMHVDDYVARERSIDNTSNPNVIAVQRVGSTGGRPPSIHVDKFMALERERQNPVAAVAGEAAAQMKNLARENGTDVEKFKSKQLKTELDDELQGIDIVFDGEESESDDKLPFPQPDDNLQQPAPVIIEQSSPHSIVEETESDVNENSQFSRMGTPLASNVDENAKSEFSSRMSVSRPEMRLTREQSVSSDKKYFEHSDETPVKTCSGFDSAATSSSGFPASIYNSASAPTIQLPFESRITRQNSYPTNSPLATGSQGLYDQRYPPNQPPLPPMPPPPTMSPVISHASDLAPNQASLFINPVTDVQQSLPLAFPVQSDYLSMFNNNSTQFTSSVPMPDSKYPRTSIPSPRSARPPPPLPPTPPPFSSSPYNLASIKTSTSPSSVYNATTAGTSSYPPPPLAHSSGFNRPGSIPINLYGNTANQQLGENPPSILQSLTIPQPSMPSIHSIGQLQPLQPPQLPRPPQPPQHPRPSIPSSQQLEHGMSLQNQIQMQVHPLQMLQQSLIPPINAYYQSQQQEFSHGQQQQHAEHAQQQVLHRQEDVSLQQQQDSGMSLHEFFKSPEAIQSLLSDRDKLCQLLEQHPKLMQMLQIGSRGSSTDEEFSSFKSKQLKTELDDELQGIDIVFDGEESESDDKLPFPQPDDNLQQPAPVIIEQSSPHSIVEETESDVNENSQFSRMGTPLASNVDENAKSEFSSRMSVSRPEMRLTREQSVSSDKKYFEHSDETPVKTCSGFDSAATSSSGFPASIYNSASAPTIQLPFESRITRQNSYPTNSPLATGSQGLYDQRYPPNQPPLPPMPPPPTMSPVISHASDLAPNQASLFINPVTDVQQSLPLAFPVQSDYLSMFNNNSTQFTSSVPMPDSKYPRTSIPSPRSARPPPPLPPTPPPFSSSPYNLASIKTSTSPSSVYNATTAGTSSYPPPPLAHSSGFNRPGSIPINLYGNTANQQLGENPPSILQSLTIPQPSMPSIHSIGQLQPLQPPQLPRPPQPPQHPRPSIPSSQQLEHGMSLQNQIQMQVHPLQMLQQSLIPPINAYYQSQQQEFSHGQQQQHAEHAQQQVLHRQEDVSLQQQQDSGMSLHEFFKSPEAIQSLLSDRDKLCQLLEQHPKLMQMLQERLGQL</sequence>
<organism evidence="2 3">
    <name type="scientific">Morella rubra</name>
    <name type="common">Chinese bayberry</name>
    <dbReference type="NCBI Taxonomy" id="262757"/>
    <lineage>
        <taxon>Eukaryota</taxon>
        <taxon>Viridiplantae</taxon>
        <taxon>Streptophyta</taxon>
        <taxon>Embryophyta</taxon>
        <taxon>Tracheophyta</taxon>
        <taxon>Spermatophyta</taxon>
        <taxon>Magnoliopsida</taxon>
        <taxon>eudicotyledons</taxon>
        <taxon>Gunneridae</taxon>
        <taxon>Pentapetalae</taxon>
        <taxon>rosids</taxon>
        <taxon>fabids</taxon>
        <taxon>Fagales</taxon>
        <taxon>Myricaceae</taxon>
        <taxon>Morella</taxon>
    </lineage>
</organism>
<protein>
    <recommendedName>
        <fullName evidence="4">Virilizer N-terminal domain-containing protein</fullName>
    </recommendedName>
</protein>
<feature type="compositionally biased region" description="Pro residues" evidence="1">
    <location>
        <begin position="2296"/>
        <end position="2307"/>
    </location>
</feature>
<feature type="compositionally biased region" description="Polar residues" evidence="1">
    <location>
        <begin position="2272"/>
        <end position="2289"/>
    </location>
</feature>
<feature type="compositionally biased region" description="Basic and acidic residues" evidence="1">
    <location>
        <begin position="2208"/>
        <end position="2232"/>
    </location>
</feature>
<dbReference type="OrthoDB" id="2011702at2759"/>
<feature type="compositionally biased region" description="Polar residues" evidence="1">
    <location>
        <begin position="1876"/>
        <end position="1900"/>
    </location>
</feature>
<feature type="compositionally biased region" description="Polar residues" evidence="1">
    <location>
        <begin position="1748"/>
        <end position="1765"/>
    </location>
</feature>
<dbReference type="GO" id="GO:0003723">
    <property type="term" value="F:RNA binding"/>
    <property type="evidence" value="ECO:0007669"/>
    <property type="project" value="TreeGrafter"/>
</dbReference>
<feature type="compositionally biased region" description="Pro residues" evidence="1">
    <location>
        <begin position="1858"/>
        <end position="1872"/>
    </location>
</feature>
<feature type="region of interest" description="Disordered" evidence="1">
    <location>
        <begin position="1675"/>
        <end position="1708"/>
    </location>
</feature>
<dbReference type="InterPro" id="IPR026736">
    <property type="entry name" value="Virilizer"/>
</dbReference>
<evidence type="ECO:0000313" key="3">
    <source>
        <dbReference type="Proteomes" id="UP000516437"/>
    </source>
</evidence>
<reference evidence="2 3" key="1">
    <citation type="journal article" date="2019" name="Plant Biotechnol. J.">
        <title>The red bayberry genome and genetic basis of sex determination.</title>
        <authorList>
            <person name="Jia H.M."/>
            <person name="Jia H.J."/>
            <person name="Cai Q.L."/>
            <person name="Wang Y."/>
            <person name="Zhao H.B."/>
            <person name="Yang W.F."/>
            <person name="Wang G.Y."/>
            <person name="Li Y.H."/>
            <person name="Zhan D.L."/>
            <person name="Shen Y.T."/>
            <person name="Niu Q.F."/>
            <person name="Chang L."/>
            <person name="Qiu J."/>
            <person name="Zhao L."/>
            <person name="Xie H.B."/>
            <person name="Fu W.Y."/>
            <person name="Jin J."/>
            <person name="Li X.W."/>
            <person name="Jiao Y."/>
            <person name="Zhou C.C."/>
            <person name="Tu T."/>
            <person name="Chai C.Y."/>
            <person name="Gao J.L."/>
            <person name="Fan L.J."/>
            <person name="van de Weg E."/>
            <person name="Wang J.Y."/>
            <person name="Gao Z.S."/>
        </authorList>
    </citation>
    <scope>NUCLEOTIDE SEQUENCE [LARGE SCALE GENOMIC DNA]</scope>
    <source>
        <tissue evidence="2">Leaves</tissue>
    </source>
</reference>
<feature type="compositionally biased region" description="Low complexity" evidence="1">
    <location>
        <begin position="1848"/>
        <end position="1857"/>
    </location>
</feature>
<feature type="region of interest" description="Disordered" evidence="1">
    <location>
        <begin position="2272"/>
        <end position="2307"/>
    </location>
</feature>